<evidence type="ECO:0000313" key="3">
    <source>
        <dbReference type="Proteomes" id="UP001229836"/>
    </source>
</evidence>
<dbReference type="EMBL" id="CP125669">
    <property type="protein sequence ID" value="WHP06930.1"/>
    <property type="molecule type" value="Genomic_DNA"/>
</dbReference>
<reference evidence="2 3" key="1">
    <citation type="submission" date="2023-05" db="EMBL/GenBank/DDBJ databases">
        <title>The complete genome of Acinetobacter sp. nov KCTC 92772.</title>
        <authorList>
            <person name="Zhou G."/>
        </authorList>
    </citation>
    <scope>NUCLEOTIDE SEQUENCE [LARGE SCALE GENOMIC DNA]</scope>
    <source>
        <strain evidence="2 3">KCTC 92772</strain>
    </source>
</reference>
<dbReference type="RefSeq" id="WP_283268556.1">
    <property type="nucleotide sequence ID" value="NZ_CP125669.1"/>
</dbReference>
<evidence type="ECO:0000313" key="2">
    <source>
        <dbReference type="EMBL" id="WHP06930.1"/>
    </source>
</evidence>
<dbReference type="Proteomes" id="UP001229836">
    <property type="component" value="Chromosome"/>
</dbReference>
<accession>A0ABY8S5E4</accession>
<proteinExistence type="predicted"/>
<keyword evidence="1" id="KW-0175">Coiled coil</keyword>
<name>A0ABY8S5E4_9GAMM</name>
<feature type="coiled-coil region" evidence="1">
    <location>
        <begin position="44"/>
        <end position="71"/>
    </location>
</feature>
<keyword evidence="3" id="KW-1185">Reference proteome</keyword>
<protein>
    <submittedName>
        <fullName evidence="2">Methyl-coenzyme M reductase</fullName>
    </submittedName>
</protein>
<evidence type="ECO:0000256" key="1">
    <source>
        <dbReference type="SAM" id="Coils"/>
    </source>
</evidence>
<sequence>MAKIPMGNFGNAMPQVQRIQMPQDQSGQMIANTLQNVGQVVAQADQQQREREAQNKQLENYNNQLAEKEGQLKVDDFLSSKFSEQVTLLRNDVANGVKTSQQASDELKIWSDDQYKELSSSLPMHAQQQYKAQIDSSVGRQGAGFLPLQLKANEQRELNIVDRAFSEATRRPTNEREPYFLSYLKTANIPVAEKEALLLKLRVESNKIDVDGRILSAVDSSNIDELRTLSTELGKGAYKDLNGGQVQDYQASIASKIHTIQSRQQVEENKRISESNKVFNEFRDAVLTGRNLDSAYIDNVRKAVVGTPSQADFDFYLAHSNNFQKFSKLGTSEQLKLINQTKANMKNSSSADPVREEKVLNVYQSTYNEKLKTAKENPNQLLAENGIQVPELNPAELKINPQGFIKNLVQVGGYQLALKASDGNVAIKPFSDDVLPQVKDTVDKLPIDQKLNFIGNLIGQTKDINGGNEIWKAALKQVGGDDPSYAAAGLARFHNYRSTEGRDLATSIISGAQLLKNEQFAMPKEKDLRAKFNAYIGQTITGESANKAYEVFKAVYADTMVARHQIHVNADESPKDDITKTALGMVTGGVYEQAGTSLNYMGGKTTSWKVTKPYGMTDAVFAGKLDKGYKDLSKQTGRTVADLKTLFLKQGETRSNGLVEYRLLNTQGKPLVVNGTPWLILVDGVTK</sequence>
<gene>
    <name evidence="2" type="ORF">QLH32_05540</name>
</gene>
<organism evidence="2 3">
    <name type="scientific">Acinetobacter corruptisaponis</name>
    <dbReference type="NCBI Taxonomy" id="3045147"/>
    <lineage>
        <taxon>Bacteria</taxon>
        <taxon>Pseudomonadati</taxon>
        <taxon>Pseudomonadota</taxon>
        <taxon>Gammaproteobacteria</taxon>
        <taxon>Moraxellales</taxon>
        <taxon>Moraxellaceae</taxon>
        <taxon>Acinetobacter</taxon>
    </lineage>
</organism>